<dbReference type="PROSITE" id="PS50994">
    <property type="entry name" value="INTEGRASE"/>
    <property type="match status" value="1"/>
</dbReference>
<dbReference type="InterPro" id="IPR012337">
    <property type="entry name" value="RNaseH-like_sf"/>
</dbReference>
<organism evidence="4 5">
    <name type="scientific">Austropuccinia psidii MF-1</name>
    <dbReference type="NCBI Taxonomy" id="1389203"/>
    <lineage>
        <taxon>Eukaryota</taxon>
        <taxon>Fungi</taxon>
        <taxon>Dikarya</taxon>
        <taxon>Basidiomycota</taxon>
        <taxon>Pucciniomycotina</taxon>
        <taxon>Pucciniomycetes</taxon>
        <taxon>Pucciniales</taxon>
        <taxon>Sphaerophragmiaceae</taxon>
        <taxon>Austropuccinia</taxon>
    </lineage>
</organism>
<reference evidence="4" key="1">
    <citation type="submission" date="2021-03" db="EMBL/GenBank/DDBJ databases">
        <title>Draft genome sequence of rust myrtle Austropuccinia psidii MF-1, a brazilian biotype.</title>
        <authorList>
            <person name="Quecine M.C."/>
            <person name="Pachon D.M.R."/>
            <person name="Bonatelli M.L."/>
            <person name="Correr F.H."/>
            <person name="Franceschini L.M."/>
            <person name="Leite T.F."/>
            <person name="Margarido G.R.A."/>
            <person name="Almeida C.A."/>
            <person name="Ferrarezi J.A."/>
            <person name="Labate C.A."/>
        </authorList>
    </citation>
    <scope>NUCLEOTIDE SEQUENCE</scope>
    <source>
        <strain evidence="4">MF-1</strain>
    </source>
</reference>
<dbReference type="Proteomes" id="UP000765509">
    <property type="component" value="Unassembled WGS sequence"/>
</dbReference>
<dbReference type="InterPro" id="IPR001584">
    <property type="entry name" value="Integrase_cat-core"/>
</dbReference>
<dbReference type="CDD" id="cd09274">
    <property type="entry name" value="RNase_HI_RT_Ty3"/>
    <property type="match status" value="1"/>
</dbReference>
<evidence type="ECO:0000256" key="1">
    <source>
        <dbReference type="ARBA" id="ARBA00022884"/>
    </source>
</evidence>
<dbReference type="AlphaFoldDB" id="A0A9Q3E170"/>
<feature type="domain" description="Integrase catalytic" evidence="3">
    <location>
        <begin position="168"/>
        <end position="260"/>
    </location>
</feature>
<dbReference type="OrthoDB" id="2505288at2759"/>
<dbReference type="Gene3D" id="3.30.420.10">
    <property type="entry name" value="Ribonuclease H-like superfamily/Ribonuclease H"/>
    <property type="match status" value="1"/>
</dbReference>
<dbReference type="GO" id="GO:0005634">
    <property type="term" value="C:nucleus"/>
    <property type="evidence" value="ECO:0007669"/>
    <property type="project" value="UniProtKB-ARBA"/>
</dbReference>
<dbReference type="FunFam" id="3.30.70.270:FF:000020">
    <property type="entry name" value="Transposon Tf2-6 polyprotein-like Protein"/>
    <property type="match status" value="1"/>
</dbReference>
<dbReference type="PANTHER" id="PTHR37984">
    <property type="entry name" value="PROTEIN CBG26694"/>
    <property type="match status" value="1"/>
</dbReference>
<keyword evidence="1" id="KW-0694">RNA-binding</keyword>
<dbReference type="SUPFAM" id="SSF56672">
    <property type="entry name" value="DNA/RNA polymerases"/>
    <property type="match status" value="1"/>
</dbReference>
<keyword evidence="2" id="KW-0511">Multifunctional enzyme</keyword>
<dbReference type="PANTHER" id="PTHR37984:SF5">
    <property type="entry name" value="PROTEIN NYNRIN-LIKE"/>
    <property type="match status" value="1"/>
</dbReference>
<name>A0A9Q3E170_9BASI</name>
<proteinExistence type="predicted"/>
<dbReference type="GO" id="GO:0003723">
    <property type="term" value="F:RNA binding"/>
    <property type="evidence" value="ECO:0007669"/>
    <property type="project" value="UniProtKB-KW"/>
</dbReference>
<dbReference type="GO" id="GO:0015074">
    <property type="term" value="P:DNA integration"/>
    <property type="evidence" value="ECO:0007669"/>
    <property type="project" value="InterPro"/>
</dbReference>
<dbReference type="InterPro" id="IPR043502">
    <property type="entry name" value="DNA/RNA_pol_sf"/>
</dbReference>
<evidence type="ECO:0000313" key="5">
    <source>
        <dbReference type="Proteomes" id="UP000765509"/>
    </source>
</evidence>
<evidence type="ECO:0000259" key="3">
    <source>
        <dbReference type="PROSITE" id="PS50994"/>
    </source>
</evidence>
<comment type="caution">
    <text evidence="4">The sequence shown here is derived from an EMBL/GenBank/DDBJ whole genome shotgun (WGS) entry which is preliminary data.</text>
</comment>
<dbReference type="Gene3D" id="3.30.70.270">
    <property type="match status" value="1"/>
</dbReference>
<dbReference type="InterPro" id="IPR041577">
    <property type="entry name" value="RT_RNaseH_2"/>
</dbReference>
<protein>
    <recommendedName>
        <fullName evidence="3">Integrase catalytic domain-containing protein</fullName>
    </recommendedName>
</protein>
<dbReference type="SUPFAM" id="SSF53098">
    <property type="entry name" value="Ribonuclease H-like"/>
    <property type="match status" value="1"/>
</dbReference>
<evidence type="ECO:0000256" key="2">
    <source>
        <dbReference type="ARBA" id="ARBA00023268"/>
    </source>
</evidence>
<dbReference type="InterPro" id="IPR050951">
    <property type="entry name" value="Retrovirus_Pol_polyprotein"/>
</dbReference>
<dbReference type="InterPro" id="IPR043128">
    <property type="entry name" value="Rev_trsase/Diguanyl_cyclase"/>
</dbReference>
<accession>A0A9Q3E170</accession>
<sequence length="339" mass="38767">MDQAKFQQILNWQPARNLKALQSFHGFSNFYHCFIKNYSKKISSLTSFLKKYSCFSLNEEALRKFDQLKEALIIAPILSHFDPSLPSIVETEASAYALGAVLSQISDSGKHPIAFDSHKRLPAERNYEIHYKELMGIVWALKRWRAFLLSLSSSFEVLTNHSSLQYFSIVSDRGSLFVSSFWANLCQQLQISRDLSTAYHPETDGQAERVNQILEQYPCIYVSYHQDDWNTWLPLAEFSKSNSDQSSTKQSPFFTVYGRDCHFDSVHITQDNPAGKVSTKIQSVQQDVMQEFEVAINRFRRYADKSEASPPVFKSALIPTTSSSHLHVCPSTQSCIFHS</sequence>
<dbReference type="EMBL" id="AVOT02020926">
    <property type="protein sequence ID" value="MBW0509402.1"/>
    <property type="molecule type" value="Genomic_DNA"/>
</dbReference>
<gene>
    <name evidence="4" type="ORF">O181_049117</name>
</gene>
<dbReference type="InterPro" id="IPR036397">
    <property type="entry name" value="RNaseH_sf"/>
</dbReference>
<dbReference type="Pfam" id="PF17919">
    <property type="entry name" value="RT_RNaseH_2"/>
    <property type="match status" value="1"/>
</dbReference>
<evidence type="ECO:0000313" key="4">
    <source>
        <dbReference type="EMBL" id="MBW0509402.1"/>
    </source>
</evidence>
<keyword evidence="5" id="KW-1185">Reference proteome</keyword>